<dbReference type="HOGENOM" id="CLU_042020_0_0_6"/>
<evidence type="ECO:0000256" key="7">
    <source>
        <dbReference type="ARBA" id="ARBA00022982"/>
    </source>
</evidence>
<feature type="transmembrane region" description="Helical" evidence="10">
    <location>
        <begin position="292"/>
        <end position="309"/>
    </location>
</feature>
<feature type="modified residue" description="FMN phosphoryl threonine" evidence="10">
    <location>
        <position position="180"/>
    </location>
</feature>
<protein>
    <recommendedName>
        <fullName evidence="10">Ion-translocating oxidoreductase complex subunit D</fullName>
        <ecNumber evidence="10">7.-.-.-</ecNumber>
    </recommendedName>
    <alternativeName>
        <fullName evidence="10">Rnf electron transport complex subunit D</fullName>
    </alternativeName>
</protein>
<comment type="caution">
    <text evidence="10">Lacks conserved residue(s) required for the propagation of feature annotation.</text>
</comment>
<keyword evidence="12" id="KW-1185">Reference proteome</keyword>
<evidence type="ECO:0000256" key="4">
    <source>
        <dbReference type="ARBA" id="ARBA00022643"/>
    </source>
</evidence>
<dbReference type="PANTHER" id="PTHR30578">
    <property type="entry name" value="ELECTRON TRANSPORT COMPLEX PROTEIN RNFD"/>
    <property type="match status" value="1"/>
</dbReference>
<evidence type="ECO:0000256" key="1">
    <source>
        <dbReference type="ARBA" id="ARBA00022448"/>
    </source>
</evidence>
<evidence type="ECO:0000256" key="3">
    <source>
        <dbReference type="ARBA" id="ARBA00022630"/>
    </source>
</evidence>
<dbReference type="PANTHER" id="PTHR30578:SF0">
    <property type="entry name" value="ION-TRANSLOCATING OXIDOREDUCTASE COMPLEX SUBUNIT D"/>
    <property type="match status" value="1"/>
</dbReference>
<sequence length="352" mass="38238" precursor="true">MHFRTQTSPHMTPAHNVGQVMRRVLYALVPGTLAMAWYFGWGVLINVALAVVLAVGLEALMLVLRRRPVIPTLSDYSAVVTGWLFALALPPLTPWWVTLVGVGFAIVVAKHLYGGLGYNPFNPAMVGYVVVLLSFPREMTLWLPPTALAEVSFSPTQALAITFLGQLPPGLTWDAITTATPLDLMKTELARNLTITEIRDNPLFGDFSGRGWEWIGNWFLLGGIALLFMRVITWHIPVAVLGGLAVTAGLFWIVDPDAFASPAFHVFSGAAILGAFFIATDPVSASTTPMGRILYGLGIGVLIYVIRTWGGYPDAVAFAVLLMNMAAPTIDHYTRPRVFGQKPPRRENGGAP</sequence>
<comment type="similarity">
    <text evidence="10">Belongs to the NqrB/RnfD family.</text>
</comment>
<keyword evidence="4 10" id="KW-0288">FMN</keyword>
<dbReference type="InterPro" id="IPR011303">
    <property type="entry name" value="RnfD_bac"/>
</dbReference>
<comment type="cofactor">
    <cofactor evidence="10">
        <name>FMN</name>
        <dbReference type="ChEBI" id="CHEBI:58210"/>
    </cofactor>
</comment>
<keyword evidence="10" id="KW-0997">Cell inner membrane</keyword>
<gene>
    <name evidence="10" type="primary">rnfD</name>
    <name evidence="11" type="ordered locus">Tgr7_2629</name>
</gene>
<keyword evidence="2 10" id="KW-0597">Phosphoprotein</keyword>
<dbReference type="KEGG" id="tgr:Tgr7_2629"/>
<keyword evidence="5 10" id="KW-0812">Transmembrane</keyword>
<evidence type="ECO:0000256" key="8">
    <source>
        <dbReference type="ARBA" id="ARBA00022989"/>
    </source>
</evidence>
<dbReference type="STRING" id="396588.Tgr7_2629"/>
<dbReference type="Pfam" id="PF03116">
    <property type="entry name" value="NQR2_RnfD_RnfE"/>
    <property type="match status" value="1"/>
</dbReference>
<dbReference type="EC" id="7.-.-.-" evidence="10"/>
<feature type="transmembrane region" description="Helical" evidence="10">
    <location>
        <begin position="20"/>
        <end position="39"/>
    </location>
</feature>
<evidence type="ECO:0000256" key="6">
    <source>
        <dbReference type="ARBA" id="ARBA00022967"/>
    </source>
</evidence>
<evidence type="ECO:0000256" key="10">
    <source>
        <dbReference type="HAMAP-Rule" id="MF_00462"/>
    </source>
</evidence>
<dbReference type="OrthoDB" id="9776359at2"/>
<dbReference type="NCBIfam" id="TIGR01946">
    <property type="entry name" value="rnfD"/>
    <property type="match status" value="1"/>
</dbReference>
<keyword evidence="6 10" id="KW-1278">Translocase</keyword>
<name>B8GMB7_THISH</name>
<dbReference type="EMBL" id="CP001339">
    <property type="protein sequence ID" value="ACL73704.1"/>
    <property type="molecule type" value="Genomic_DNA"/>
</dbReference>
<keyword evidence="1 10" id="KW-0813">Transport</keyword>
<keyword evidence="8 10" id="KW-1133">Transmembrane helix</keyword>
<keyword evidence="3 10" id="KW-0285">Flavoprotein</keyword>
<dbReference type="NCBIfam" id="NF002011">
    <property type="entry name" value="PRK00816.1"/>
    <property type="match status" value="1"/>
</dbReference>
<dbReference type="Proteomes" id="UP000002383">
    <property type="component" value="Chromosome"/>
</dbReference>
<accession>B8GMB7</accession>
<feature type="transmembrane region" description="Helical" evidence="10">
    <location>
        <begin position="73"/>
        <end position="89"/>
    </location>
</feature>
<dbReference type="GO" id="GO:0055085">
    <property type="term" value="P:transmembrane transport"/>
    <property type="evidence" value="ECO:0007669"/>
    <property type="project" value="InterPro"/>
</dbReference>
<dbReference type="HAMAP" id="MF_00462">
    <property type="entry name" value="RsxD_RnfD"/>
    <property type="match status" value="1"/>
</dbReference>
<organism evidence="11 12">
    <name type="scientific">Thioalkalivibrio sulfidiphilus (strain HL-EbGR7)</name>
    <dbReference type="NCBI Taxonomy" id="396588"/>
    <lineage>
        <taxon>Bacteria</taxon>
        <taxon>Pseudomonadati</taxon>
        <taxon>Pseudomonadota</taxon>
        <taxon>Gammaproteobacteria</taxon>
        <taxon>Chromatiales</taxon>
        <taxon>Ectothiorhodospiraceae</taxon>
        <taxon>Thioalkalivibrio</taxon>
    </lineage>
</organism>
<dbReference type="eggNOG" id="COG4658">
    <property type="taxonomic scope" value="Bacteria"/>
</dbReference>
<comment type="subcellular location">
    <subcellularLocation>
        <location evidence="10">Cell inner membrane</location>
        <topology evidence="10">Multi-pass membrane protein</topology>
    </subcellularLocation>
</comment>
<feature type="transmembrane region" description="Helical" evidence="10">
    <location>
        <begin position="236"/>
        <end position="254"/>
    </location>
</feature>
<dbReference type="AlphaFoldDB" id="B8GMB7"/>
<evidence type="ECO:0000313" key="12">
    <source>
        <dbReference type="Proteomes" id="UP000002383"/>
    </source>
</evidence>
<keyword evidence="7 10" id="KW-0249">Electron transport</keyword>
<comment type="subunit">
    <text evidence="10">The complex is composed of six subunits: RnfA, RnfB, RnfC, RnfD, RnfE and RnfG.</text>
</comment>
<evidence type="ECO:0000256" key="2">
    <source>
        <dbReference type="ARBA" id="ARBA00022553"/>
    </source>
</evidence>
<evidence type="ECO:0000256" key="5">
    <source>
        <dbReference type="ARBA" id="ARBA00022692"/>
    </source>
</evidence>
<evidence type="ECO:0000256" key="9">
    <source>
        <dbReference type="ARBA" id="ARBA00023136"/>
    </source>
</evidence>
<keyword evidence="10" id="KW-1003">Cell membrane</keyword>
<reference evidence="11 12" key="1">
    <citation type="journal article" date="2011" name="Stand. Genomic Sci.">
        <title>Complete genome sequence of 'Thioalkalivibrio sulfidophilus' HL-EbGr7.</title>
        <authorList>
            <person name="Muyzer G."/>
            <person name="Sorokin D.Y."/>
            <person name="Mavromatis K."/>
            <person name="Lapidus A."/>
            <person name="Clum A."/>
            <person name="Ivanova N."/>
            <person name="Pati A."/>
            <person name="d'Haeseleer P."/>
            <person name="Woyke T."/>
            <person name="Kyrpides N.C."/>
        </authorList>
    </citation>
    <scope>NUCLEOTIDE SEQUENCE [LARGE SCALE GENOMIC DNA]</scope>
    <source>
        <strain evidence="11 12">HL-EbGR7</strain>
    </source>
</reference>
<dbReference type="GO" id="GO:0022900">
    <property type="term" value="P:electron transport chain"/>
    <property type="evidence" value="ECO:0007669"/>
    <property type="project" value="UniProtKB-UniRule"/>
</dbReference>
<comment type="function">
    <text evidence="10">Part of a membrane-bound complex that couples electron transfer with translocation of ions across the membrane.</text>
</comment>
<keyword evidence="9 10" id="KW-0472">Membrane</keyword>
<dbReference type="InterPro" id="IPR004338">
    <property type="entry name" value="NqrB/RnfD"/>
</dbReference>
<dbReference type="GO" id="GO:0005886">
    <property type="term" value="C:plasma membrane"/>
    <property type="evidence" value="ECO:0007669"/>
    <property type="project" value="UniProtKB-SubCell"/>
</dbReference>
<proteinExistence type="inferred from homology"/>
<feature type="transmembrane region" description="Helical" evidence="10">
    <location>
        <begin position="45"/>
        <end position="64"/>
    </location>
</feature>
<dbReference type="RefSeq" id="WP_012639179.1">
    <property type="nucleotide sequence ID" value="NC_011901.1"/>
</dbReference>
<feature type="transmembrane region" description="Helical" evidence="10">
    <location>
        <begin position="260"/>
        <end position="280"/>
    </location>
</feature>
<evidence type="ECO:0000313" key="11">
    <source>
        <dbReference type="EMBL" id="ACL73704.1"/>
    </source>
</evidence>